<feature type="region of interest" description="Disordered" evidence="1">
    <location>
        <begin position="121"/>
        <end position="142"/>
    </location>
</feature>
<gene>
    <name evidence="2" type="ORF">JTE90_012434</name>
</gene>
<evidence type="ECO:0008006" key="4">
    <source>
        <dbReference type="Google" id="ProtNLM"/>
    </source>
</evidence>
<dbReference type="PANTHER" id="PTHR34153:SF2">
    <property type="entry name" value="SI:CH211-262H13.3-RELATED"/>
    <property type="match status" value="1"/>
</dbReference>
<evidence type="ECO:0000313" key="3">
    <source>
        <dbReference type="Proteomes" id="UP000827092"/>
    </source>
</evidence>
<reference evidence="2 3" key="1">
    <citation type="journal article" date="2022" name="Nat. Ecol. Evol.">
        <title>A masculinizing supergene underlies an exaggerated male reproductive morph in a spider.</title>
        <authorList>
            <person name="Hendrickx F."/>
            <person name="De Corte Z."/>
            <person name="Sonet G."/>
            <person name="Van Belleghem S.M."/>
            <person name="Kostlbacher S."/>
            <person name="Vangestel C."/>
        </authorList>
    </citation>
    <scope>NUCLEOTIDE SEQUENCE [LARGE SCALE GENOMIC DNA]</scope>
    <source>
        <strain evidence="2">W744_W776</strain>
    </source>
</reference>
<dbReference type="AlphaFoldDB" id="A0AAV6TPE4"/>
<organism evidence="2 3">
    <name type="scientific">Oedothorax gibbosus</name>
    <dbReference type="NCBI Taxonomy" id="931172"/>
    <lineage>
        <taxon>Eukaryota</taxon>
        <taxon>Metazoa</taxon>
        <taxon>Ecdysozoa</taxon>
        <taxon>Arthropoda</taxon>
        <taxon>Chelicerata</taxon>
        <taxon>Arachnida</taxon>
        <taxon>Araneae</taxon>
        <taxon>Araneomorphae</taxon>
        <taxon>Entelegynae</taxon>
        <taxon>Araneoidea</taxon>
        <taxon>Linyphiidae</taxon>
        <taxon>Erigoninae</taxon>
        <taxon>Oedothorax</taxon>
    </lineage>
</organism>
<proteinExistence type="predicted"/>
<dbReference type="EMBL" id="JAFNEN010001638">
    <property type="protein sequence ID" value="KAG8173571.1"/>
    <property type="molecule type" value="Genomic_DNA"/>
</dbReference>
<accession>A0AAV6TPE4</accession>
<evidence type="ECO:0000256" key="1">
    <source>
        <dbReference type="SAM" id="MobiDB-lite"/>
    </source>
</evidence>
<keyword evidence="3" id="KW-1185">Reference proteome</keyword>
<name>A0AAV6TPE4_9ARAC</name>
<protein>
    <recommendedName>
        <fullName evidence="4">DUF4806 domain-containing protein</fullName>
    </recommendedName>
</protein>
<comment type="caution">
    <text evidence="2">The sequence shown here is derived from an EMBL/GenBank/DDBJ whole genome shotgun (WGS) entry which is preliminary data.</text>
</comment>
<sequence length="356" mass="41173">MPFLLLEFNDGFSVVPDNWYDDKKNTAFYPPGNLAHMSRNRLVKDKCAPQKHWKKYKVKKLHQILETFEEANDVLDYFLDCSASDVSEVERRYKIRTSENCRSSKLRKIDMQGNSRNQIIDSSGEELSDRESTSLPPYPNTPNMFDMDLSGRDELLGELPTSTPKKVYKKSPALQLTDEEFKTNTSAKIGKILYQQKILDEQQQIILLNQEKILGLLLQKESSLPQLESDEMRKMFPLKTVQDLDNLSSLITEEEKMKQLVRICKSVGGIDVKQSVMRRLLADNLCAAFSFQGRRKKPAFDHFLINEAIKSSIKERFPEATDPVVDKYVKDHLRYAPQREKRINGNEDDTLKEVIN</sequence>
<dbReference type="Proteomes" id="UP000827092">
    <property type="component" value="Unassembled WGS sequence"/>
</dbReference>
<dbReference type="PANTHER" id="PTHR34153">
    <property type="entry name" value="SI:CH211-262H13.3-RELATED-RELATED"/>
    <property type="match status" value="1"/>
</dbReference>
<evidence type="ECO:0000313" key="2">
    <source>
        <dbReference type="EMBL" id="KAG8173571.1"/>
    </source>
</evidence>